<dbReference type="Proteomes" id="UP000194154">
    <property type="component" value="Chromosome"/>
</dbReference>
<dbReference type="OrthoDB" id="9799092at2"/>
<dbReference type="InterPro" id="IPR016181">
    <property type="entry name" value="Acyl_CoA_acyltransferase"/>
</dbReference>
<dbReference type="STRING" id="1855823.MCCS_18590"/>
<dbReference type="Pfam" id="PF00583">
    <property type="entry name" value="Acetyltransf_1"/>
    <property type="match status" value="1"/>
</dbReference>
<proteinExistence type="predicted"/>
<accession>A0A1W7AD02</accession>
<dbReference type="GO" id="GO:0016747">
    <property type="term" value="F:acyltransferase activity, transferring groups other than amino-acyl groups"/>
    <property type="evidence" value="ECO:0007669"/>
    <property type="project" value="InterPro"/>
</dbReference>
<dbReference type="EMBL" id="CP021059">
    <property type="protein sequence ID" value="ARQ07488.1"/>
    <property type="molecule type" value="Genomic_DNA"/>
</dbReference>
<name>A0A1W7AD02_9STAP</name>
<dbReference type="PROSITE" id="PS51186">
    <property type="entry name" value="GNAT"/>
    <property type="match status" value="1"/>
</dbReference>
<gene>
    <name evidence="2" type="ORF">MCCS_18590</name>
</gene>
<evidence type="ECO:0000259" key="1">
    <source>
        <dbReference type="PROSITE" id="PS51186"/>
    </source>
</evidence>
<organism evidence="2 3">
    <name type="scientific">Macrococcoides canis</name>
    <dbReference type="NCBI Taxonomy" id="1855823"/>
    <lineage>
        <taxon>Bacteria</taxon>
        <taxon>Bacillati</taxon>
        <taxon>Bacillota</taxon>
        <taxon>Bacilli</taxon>
        <taxon>Bacillales</taxon>
        <taxon>Staphylococcaceae</taxon>
        <taxon>Macrococcoides</taxon>
    </lineage>
</organism>
<dbReference type="AlphaFoldDB" id="A0A1W7AD02"/>
<keyword evidence="2" id="KW-0808">Transferase</keyword>
<dbReference type="RefSeq" id="WP_086043042.1">
    <property type="nucleotide sequence ID" value="NZ_CBCRZA010000004.1"/>
</dbReference>
<feature type="domain" description="N-acetyltransferase" evidence="1">
    <location>
        <begin position="2"/>
        <end position="166"/>
    </location>
</feature>
<dbReference type="SUPFAM" id="SSF55729">
    <property type="entry name" value="Acyl-CoA N-acyltransferases (Nat)"/>
    <property type="match status" value="1"/>
</dbReference>
<evidence type="ECO:0000313" key="2">
    <source>
        <dbReference type="EMBL" id="ARQ07488.1"/>
    </source>
</evidence>
<evidence type="ECO:0000313" key="3">
    <source>
        <dbReference type="Proteomes" id="UP000194154"/>
    </source>
</evidence>
<reference evidence="2 3" key="1">
    <citation type="journal article" date="2017" name="Int. J. Syst. Evol. Microbiol.">
        <title>Macrococcus canis sp. nov., a skin bacterium associated with infections in dogs.</title>
        <authorList>
            <person name="Gobeli Brawand S."/>
            <person name="Cotting K."/>
            <person name="Gomez-Sanz E."/>
            <person name="Collaud A."/>
            <person name="Thomann A."/>
            <person name="Brodard I."/>
            <person name="Rodriguez-Campos S."/>
            <person name="Strauss C."/>
            <person name="Perreten V."/>
        </authorList>
    </citation>
    <scope>NUCLEOTIDE SEQUENCE [LARGE SCALE GENOMIC DNA]</scope>
    <source>
        <strain evidence="2 3">KM45013</strain>
    </source>
</reference>
<dbReference type="Gene3D" id="3.40.630.30">
    <property type="match status" value="1"/>
</dbReference>
<dbReference type="InterPro" id="IPR000182">
    <property type="entry name" value="GNAT_dom"/>
</dbReference>
<dbReference type="KEGG" id="mcak:MCCS_18590"/>
<keyword evidence="3" id="KW-1185">Reference proteome</keyword>
<protein>
    <submittedName>
        <fullName evidence="2">Putative acetyltransferase YhhY</fullName>
    </submittedName>
</protein>
<sequence length="166" mass="18494">MVEIRNAEVNDAEGILAYCKIVGGETDNLLFGSEGLGFSVDTERTIVENIAAKEKDIMLVAMDGEKVVGIGNIGGNTRERISHQARLAISLRKDYWGQGIGSRMMQALIDFAKGKSIEIITLEVYHDNESAIKLYQKFGFEEIGYFKNFSKVNGKYKDAVLMNLYL</sequence>
<dbReference type="CDD" id="cd04301">
    <property type="entry name" value="NAT_SF"/>
    <property type="match status" value="1"/>
</dbReference>
<dbReference type="PANTHER" id="PTHR43072">
    <property type="entry name" value="N-ACETYLTRANSFERASE"/>
    <property type="match status" value="1"/>
</dbReference>
<dbReference type="GeneID" id="35295954"/>